<evidence type="ECO:0000313" key="2">
    <source>
        <dbReference type="Proteomes" id="UP001180551"/>
    </source>
</evidence>
<reference evidence="1" key="1">
    <citation type="submission" date="2024-05" db="EMBL/GenBank/DDBJ databases">
        <title>30 novel species of actinomycetes from the DSMZ collection.</title>
        <authorList>
            <person name="Nouioui I."/>
        </authorList>
    </citation>
    <scope>NUCLEOTIDE SEQUENCE</scope>
    <source>
        <strain evidence="1">DSM 41527</strain>
    </source>
</reference>
<sequence>MPLHADRSHEARLTPDFRERVALSLEAASTAVRSLNVLAAMHTVSISVEQSRLGILAAAIARLRDLARSVQISGDTRGTAPPRDEELTRFLLCTAEQEDASGIPCSVSGLVWGLAPTPLPFVMTDGQHRYGILVAPFRPATGSGKTQTYLDLLERLSARIGRLCQRGHVPTAADFRGVADAAHELSALLLGLVQRLLDGCAKFVGRLVAVPPSASSPCGVLRLAASLVPRAPGAGPIPAPTEFALAA</sequence>
<organism evidence="1 2">
    <name type="scientific">Streptomyces mooreae</name>
    <dbReference type="NCBI Taxonomy" id="3075523"/>
    <lineage>
        <taxon>Bacteria</taxon>
        <taxon>Bacillati</taxon>
        <taxon>Actinomycetota</taxon>
        <taxon>Actinomycetes</taxon>
        <taxon>Kitasatosporales</taxon>
        <taxon>Streptomycetaceae</taxon>
        <taxon>Streptomyces</taxon>
    </lineage>
</organism>
<accession>A0ABU2TE02</accession>
<keyword evidence="2" id="KW-1185">Reference proteome</keyword>
<dbReference type="EMBL" id="JAVRFE010000040">
    <property type="protein sequence ID" value="MDT0459149.1"/>
    <property type="molecule type" value="Genomic_DNA"/>
</dbReference>
<dbReference type="Proteomes" id="UP001180551">
    <property type="component" value="Unassembled WGS sequence"/>
</dbReference>
<dbReference type="RefSeq" id="WP_311626198.1">
    <property type="nucleotide sequence ID" value="NZ_JAVRFE010000040.1"/>
</dbReference>
<protein>
    <submittedName>
        <fullName evidence="1">Uncharacterized protein</fullName>
    </submittedName>
</protein>
<name>A0ABU2TE02_9ACTN</name>
<gene>
    <name evidence="1" type="ORF">RM550_26110</name>
</gene>
<proteinExistence type="predicted"/>
<evidence type="ECO:0000313" key="1">
    <source>
        <dbReference type="EMBL" id="MDT0459149.1"/>
    </source>
</evidence>
<comment type="caution">
    <text evidence="1">The sequence shown here is derived from an EMBL/GenBank/DDBJ whole genome shotgun (WGS) entry which is preliminary data.</text>
</comment>